<dbReference type="Gene3D" id="3.40.50.300">
    <property type="entry name" value="P-loop containing nucleotide triphosphate hydrolases"/>
    <property type="match status" value="1"/>
</dbReference>
<evidence type="ECO:0000313" key="1">
    <source>
        <dbReference type="EMBL" id="MBS0125644.1"/>
    </source>
</evidence>
<name>A0A8J8B995_9RHOB</name>
<accession>A0A8J8B995</accession>
<dbReference type="PANTHER" id="PTHR36978">
    <property type="entry name" value="P-LOOP CONTAINING NUCLEOTIDE TRIPHOSPHATE HYDROLASE"/>
    <property type="match status" value="1"/>
</dbReference>
<evidence type="ECO:0000313" key="2">
    <source>
        <dbReference type="Proteomes" id="UP000681356"/>
    </source>
</evidence>
<dbReference type="EMBL" id="JAGTUU010000006">
    <property type="protein sequence ID" value="MBS0125644.1"/>
    <property type="molecule type" value="Genomic_DNA"/>
</dbReference>
<dbReference type="InterPro" id="IPR027417">
    <property type="entry name" value="P-loop_NTPase"/>
</dbReference>
<comment type="caution">
    <text evidence="1">The sequence shown here is derived from an EMBL/GenBank/DDBJ whole genome shotgun (WGS) entry which is preliminary data.</text>
</comment>
<dbReference type="PANTHER" id="PTHR36978:SF4">
    <property type="entry name" value="P-LOOP CONTAINING NUCLEOSIDE TRIPHOSPHATE HYDROLASE PROTEIN"/>
    <property type="match status" value="1"/>
</dbReference>
<dbReference type="Proteomes" id="UP000681356">
    <property type="component" value="Unassembled WGS sequence"/>
</dbReference>
<protein>
    <submittedName>
        <fullName evidence="1">Sulfotransferase family protein</fullName>
    </submittedName>
</protein>
<organism evidence="1 2">
    <name type="scientific">Thetidibacter halocola</name>
    <dbReference type="NCBI Taxonomy" id="2827239"/>
    <lineage>
        <taxon>Bacteria</taxon>
        <taxon>Pseudomonadati</taxon>
        <taxon>Pseudomonadota</taxon>
        <taxon>Alphaproteobacteria</taxon>
        <taxon>Rhodobacterales</taxon>
        <taxon>Roseobacteraceae</taxon>
        <taxon>Thetidibacter</taxon>
    </lineage>
</organism>
<dbReference type="AlphaFoldDB" id="A0A8J8B995"/>
<sequence>MSLSVIGAGFGRTGTDSLKSALNILGYGPCHHMHEIMASEVQQQRWLTKAVGENIGWDSLFEGFNCAVDWPSARYWEELAALYPEAKVVLTHRSPESWWNSYSKTILPALMRFREQQDQPSMAWLVVGADYFEGRPDDKDFVLERYADNIARARSSVAPDRLIELELGNGWDALCAGLGVPVPDVPYPSGNTTVDFRTKLELD</sequence>
<keyword evidence="2" id="KW-1185">Reference proteome</keyword>
<gene>
    <name evidence="1" type="ORF">KB874_16275</name>
</gene>
<dbReference type="RefSeq" id="WP_212537603.1">
    <property type="nucleotide sequence ID" value="NZ_JAGTUU010000006.1"/>
</dbReference>
<reference evidence="1" key="1">
    <citation type="submission" date="2021-04" db="EMBL/GenBank/DDBJ databases">
        <authorList>
            <person name="Yoon J."/>
        </authorList>
    </citation>
    <scope>NUCLEOTIDE SEQUENCE</scope>
    <source>
        <strain evidence="1">KMU-90</strain>
    </source>
</reference>
<proteinExistence type="predicted"/>
<dbReference type="Pfam" id="PF17784">
    <property type="entry name" value="Sulfotransfer_4"/>
    <property type="match status" value="1"/>
</dbReference>
<dbReference type="SUPFAM" id="SSF52540">
    <property type="entry name" value="P-loop containing nucleoside triphosphate hydrolases"/>
    <property type="match status" value="1"/>
</dbReference>
<dbReference type="InterPro" id="IPR040632">
    <property type="entry name" value="Sulfotransfer_4"/>
</dbReference>